<accession>A0A9D1I4V5</accession>
<dbReference type="Proteomes" id="UP000824091">
    <property type="component" value="Unassembled WGS sequence"/>
</dbReference>
<evidence type="ECO:0000313" key="2">
    <source>
        <dbReference type="Proteomes" id="UP000824091"/>
    </source>
</evidence>
<reference evidence="1" key="1">
    <citation type="submission" date="2020-10" db="EMBL/GenBank/DDBJ databases">
        <authorList>
            <person name="Gilroy R."/>
        </authorList>
    </citation>
    <scope>NUCLEOTIDE SEQUENCE</scope>
    <source>
        <strain evidence="1">11300</strain>
    </source>
</reference>
<name>A0A9D1I4V5_9FIRM</name>
<dbReference type="EMBL" id="DVMO01000018">
    <property type="protein sequence ID" value="HIU26965.1"/>
    <property type="molecule type" value="Genomic_DNA"/>
</dbReference>
<protein>
    <submittedName>
        <fullName evidence="1">DUF695 domain-containing protein</fullName>
    </submittedName>
</protein>
<dbReference type="AlphaFoldDB" id="A0A9D1I4V5"/>
<comment type="caution">
    <text evidence="1">The sequence shown here is derived from an EMBL/GenBank/DDBJ whole genome shotgun (WGS) entry which is preliminary data.</text>
</comment>
<sequence length="149" mass="17222">MGLFGSFKKKPEKKTWMVYQDMLGTKKMSVRVDTQYIDKDYKNTFYIKASYCDSSTDDLPDRAFLESLADLEEKALQEINKTFGDNIVFLGTATFGGGSYIIFASDLDVRWEDYVSSQIDKELIAGIYQNDHMGYYNQVLYPDHVRQAR</sequence>
<reference evidence="1" key="2">
    <citation type="journal article" date="2021" name="PeerJ">
        <title>Extensive microbial diversity within the chicken gut microbiome revealed by metagenomics and culture.</title>
        <authorList>
            <person name="Gilroy R."/>
            <person name="Ravi A."/>
            <person name="Getino M."/>
            <person name="Pursley I."/>
            <person name="Horton D.L."/>
            <person name="Alikhan N.F."/>
            <person name="Baker D."/>
            <person name="Gharbi K."/>
            <person name="Hall N."/>
            <person name="Watson M."/>
            <person name="Adriaenssens E.M."/>
            <person name="Foster-Nyarko E."/>
            <person name="Jarju S."/>
            <person name="Secka A."/>
            <person name="Antonio M."/>
            <person name="Oren A."/>
            <person name="Chaudhuri R.R."/>
            <person name="La Ragione R."/>
            <person name="Hildebrand F."/>
            <person name="Pallen M.J."/>
        </authorList>
    </citation>
    <scope>NUCLEOTIDE SEQUENCE</scope>
    <source>
        <strain evidence="1">11300</strain>
    </source>
</reference>
<gene>
    <name evidence="1" type="ORF">IAD16_01120</name>
</gene>
<proteinExistence type="predicted"/>
<evidence type="ECO:0000313" key="1">
    <source>
        <dbReference type="EMBL" id="HIU26965.1"/>
    </source>
</evidence>
<organism evidence="1 2">
    <name type="scientific">Candidatus Fimisoma avicola</name>
    <dbReference type="NCBI Taxonomy" id="2840826"/>
    <lineage>
        <taxon>Bacteria</taxon>
        <taxon>Bacillati</taxon>
        <taxon>Bacillota</taxon>
        <taxon>Clostridia</taxon>
        <taxon>Eubacteriales</taxon>
        <taxon>Candidatus Fimisoma</taxon>
    </lineage>
</organism>